<evidence type="ECO:0000313" key="9">
    <source>
        <dbReference type="Proteomes" id="UP000662747"/>
    </source>
</evidence>
<protein>
    <submittedName>
        <fullName evidence="8">DUF3616 domain-containing protein</fullName>
    </submittedName>
</protein>
<evidence type="ECO:0000259" key="7">
    <source>
        <dbReference type="Pfam" id="PF24517"/>
    </source>
</evidence>
<dbReference type="Proteomes" id="UP000662747">
    <property type="component" value="Chromosome"/>
</dbReference>
<feature type="domain" description="DUF3616" evidence="6">
    <location>
        <begin position="382"/>
        <end position="513"/>
    </location>
</feature>
<evidence type="ECO:0000313" key="8">
    <source>
        <dbReference type="EMBL" id="QSQ24405.1"/>
    </source>
</evidence>
<feature type="region of interest" description="Disordered" evidence="4">
    <location>
        <begin position="71"/>
        <end position="93"/>
    </location>
</feature>
<accession>A0ABX7NZP1</accession>
<dbReference type="InterPro" id="IPR055372">
    <property type="entry name" value="CBM96"/>
</dbReference>
<feature type="domain" description="Carbohydrate-binding module family 96" evidence="7">
    <location>
        <begin position="61"/>
        <end position="153"/>
    </location>
</feature>
<dbReference type="EMBL" id="CP071090">
    <property type="protein sequence ID" value="QSQ24405.1"/>
    <property type="molecule type" value="Genomic_DNA"/>
</dbReference>
<feature type="compositionally biased region" description="Polar residues" evidence="4">
    <location>
        <begin position="74"/>
        <end position="93"/>
    </location>
</feature>
<evidence type="ECO:0000256" key="4">
    <source>
        <dbReference type="SAM" id="MobiDB-lite"/>
    </source>
</evidence>
<name>A0ABX7NZP1_9BACT</name>
<dbReference type="PROSITE" id="PS51257">
    <property type="entry name" value="PROKAR_LIPOPROTEIN"/>
    <property type="match status" value="1"/>
</dbReference>
<gene>
    <name evidence="8" type="ORF">JY651_05440</name>
</gene>
<comment type="subcellular location">
    <subcellularLocation>
        <location evidence="1">Secreted</location>
    </subcellularLocation>
</comment>
<feature type="region of interest" description="Disordered" evidence="4">
    <location>
        <begin position="239"/>
        <end position="258"/>
    </location>
</feature>
<dbReference type="NCBIfam" id="NF033679">
    <property type="entry name" value="DNRLRE_dom"/>
    <property type="match status" value="1"/>
</dbReference>
<keyword evidence="9" id="KW-1185">Reference proteome</keyword>
<evidence type="ECO:0000256" key="2">
    <source>
        <dbReference type="ARBA" id="ARBA00022525"/>
    </source>
</evidence>
<dbReference type="InterPro" id="IPR022060">
    <property type="entry name" value="DUF3616"/>
</dbReference>
<reference evidence="8 9" key="1">
    <citation type="submission" date="2021-02" db="EMBL/GenBank/DDBJ databases">
        <title>De Novo genome assembly of isolated myxobacteria.</title>
        <authorList>
            <person name="Stevens D.C."/>
        </authorList>
    </citation>
    <scope>NUCLEOTIDE SEQUENCE [LARGE SCALE GENOMIC DNA]</scope>
    <source>
        <strain evidence="9">SCPEA02</strain>
    </source>
</reference>
<sequence>MSGLKGTAIAALSAGLLLASGCGTTEPETRGDEAELASGTRELTGAQSTAFQDGVAPTTGYAGTRDAMIEEQNPDTNHGTDTSLSASGDTPSGSGNEDYLLLKWDVSAIPANALIRSATLTLTVSDKADQTYDFYEVTRAWTESQVTWKRADSTNDWASNGADGSGDRNTTSLGSIRAAATGTYNVALNAAGLDVVRRWVTTPSSNNGLILANKDNDNRLEVRSSEYSTKSARPKLTVTWDVPSPDGGTGLNPNPGTYKGTCDGSGGVWIDSTRFLNFNDESQTARIYPQGQSATAVQSKDLGSALGLSSSDEADFEDAARVGNRVYVTTSHARNKDGELQSSRYRFFAIDVAGTVPSLSLQVAGSTSNLLKDMLDAANWLQPDAAVISLLNDRSRLSEATVPSLAPKLNGTNVEGLAALPAGGLAIGFRNPQVGTNALLVTLTNPDAVLTGTRAKFGQAIQLNLGGAGIRGMAWSDAHQAVLILSGPRDESAGPYALWKWSGDASSAPVKVVDLAAPSESGPEAVIPYPGTKDVQVVFDMGAHLVSGTECKDLSASSQSFTDVVLHVD</sequence>
<keyword evidence="2" id="KW-0964">Secreted</keyword>
<feature type="chain" id="PRO_5046995421" evidence="5">
    <location>
        <begin position="20"/>
        <end position="569"/>
    </location>
</feature>
<proteinExistence type="predicted"/>
<dbReference type="RefSeq" id="WP_206725968.1">
    <property type="nucleotide sequence ID" value="NZ_CP071090.1"/>
</dbReference>
<evidence type="ECO:0000256" key="1">
    <source>
        <dbReference type="ARBA" id="ARBA00004613"/>
    </source>
</evidence>
<evidence type="ECO:0000256" key="5">
    <source>
        <dbReference type="SAM" id="SignalP"/>
    </source>
</evidence>
<organism evidence="8 9">
    <name type="scientific">Pyxidicoccus parkwayensis</name>
    <dbReference type="NCBI Taxonomy" id="2813578"/>
    <lineage>
        <taxon>Bacteria</taxon>
        <taxon>Pseudomonadati</taxon>
        <taxon>Myxococcota</taxon>
        <taxon>Myxococcia</taxon>
        <taxon>Myxococcales</taxon>
        <taxon>Cystobacterineae</taxon>
        <taxon>Myxococcaceae</taxon>
        <taxon>Pyxidicoccus</taxon>
    </lineage>
</organism>
<evidence type="ECO:0000256" key="3">
    <source>
        <dbReference type="ARBA" id="ARBA00022729"/>
    </source>
</evidence>
<keyword evidence="3 5" id="KW-0732">Signal</keyword>
<evidence type="ECO:0000259" key="6">
    <source>
        <dbReference type="Pfam" id="PF12275"/>
    </source>
</evidence>
<dbReference type="Pfam" id="PF12275">
    <property type="entry name" value="DUF3616"/>
    <property type="match status" value="1"/>
</dbReference>
<feature type="signal peptide" evidence="5">
    <location>
        <begin position="1"/>
        <end position="19"/>
    </location>
</feature>
<dbReference type="Pfam" id="PF24517">
    <property type="entry name" value="CBM96"/>
    <property type="match status" value="1"/>
</dbReference>